<keyword evidence="9" id="KW-1185">Reference proteome</keyword>
<dbReference type="AlphaFoldDB" id="A0A0D7B6J5"/>
<keyword evidence="2 6" id="KW-0812">Transmembrane</keyword>
<reference evidence="8 9" key="1">
    <citation type="journal article" date="2015" name="Fungal Genet. Biol.">
        <title>Evolution of novel wood decay mechanisms in Agaricales revealed by the genome sequences of Fistulina hepatica and Cylindrobasidium torrendii.</title>
        <authorList>
            <person name="Floudas D."/>
            <person name="Held B.W."/>
            <person name="Riley R."/>
            <person name="Nagy L.G."/>
            <person name="Koehler G."/>
            <person name="Ransdell A.S."/>
            <person name="Younus H."/>
            <person name="Chow J."/>
            <person name="Chiniquy J."/>
            <person name="Lipzen A."/>
            <person name="Tritt A."/>
            <person name="Sun H."/>
            <person name="Haridas S."/>
            <person name="LaButti K."/>
            <person name="Ohm R.A."/>
            <person name="Kues U."/>
            <person name="Blanchette R.A."/>
            <person name="Grigoriev I.V."/>
            <person name="Minto R.E."/>
            <person name="Hibbett D.S."/>
        </authorList>
    </citation>
    <scope>NUCLEOTIDE SEQUENCE [LARGE SCALE GENOMIC DNA]</scope>
    <source>
        <strain evidence="8 9">FP15055 ss-10</strain>
    </source>
</reference>
<dbReference type="Proteomes" id="UP000054007">
    <property type="component" value="Unassembled WGS sequence"/>
</dbReference>
<feature type="transmembrane region" description="Helical" evidence="6">
    <location>
        <begin position="112"/>
        <end position="130"/>
    </location>
</feature>
<dbReference type="InterPro" id="IPR003807">
    <property type="entry name" value="DUF202"/>
</dbReference>
<protein>
    <recommendedName>
        <fullName evidence="7">DUF202 domain-containing protein</fullName>
    </recommendedName>
</protein>
<dbReference type="PANTHER" id="PTHR46140">
    <property type="entry name" value="VACUOLAR TRANSPORTER CHAPERONE 1-RELATED"/>
    <property type="match status" value="1"/>
</dbReference>
<feature type="transmembrane region" description="Helical" evidence="6">
    <location>
        <begin position="142"/>
        <end position="160"/>
    </location>
</feature>
<evidence type="ECO:0000256" key="2">
    <source>
        <dbReference type="ARBA" id="ARBA00022692"/>
    </source>
</evidence>
<evidence type="ECO:0000256" key="5">
    <source>
        <dbReference type="SAM" id="MobiDB-lite"/>
    </source>
</evidence>
<dbReference type="EMBL" id="KN880602">
    <property type="protein sequence ID" value="KIY65151.1"/>
    <property type="molecule type" value="Genomic_DNA"/>
</dbReference>
<evidence type="ECO:0000313" key="8">
    <source>
        <dbReference type="EMBL" id="KIY65151.1"/>
    </source>
</evidence>
<dbReference type="InterPro" id="IPR051572">
    <property type="entry name" value="VTC_Complex_Subunit"/>
</dbReference>
<feature type="domain" description="DUF202" evidence="7">
    <location>
        <begin position="103"/>
        <end position="164"/>
    </location>
</feature>
<proteinExistence type="predicted"/>
<evidence type="ECO:0000313" key="9">
    <source>
        <dbReference type="Proteomes" id="UP000054007"/>
    </source>
</evidence>
<dbReference type="GO" id="GO:0012505">
    <property type="term" value="C:endomembrane system"/>
    <property type="evidence" value="ECO:0007669"/>
    <property type="project" value="UniProtKB-SubCell"/>
</dbReference>
<dbReference type="PANTHER" id="PTHR46140:SF2">
    <property type="entry name" value="VACUOLAR TRANSPORTER CHAPERONE 3 COMPLEX SUBUNIT 3-RELATED"/>
    <property type="match status" value="1"/>
</dbReference>
<organism evidence="8 9">
    <name type="scientific">Cylindrobasidium torrendii FP15055 ss-10</name>
    <dbReference type="NCBI Taxonomy" id="1314674"/>
    <lineage>
        <taxon>Eukaryota</taxon>
        <taxon>Fungi</taxon>
        <taxon>Dikarya</taxon>
        <taxon>Basidiomycota</taxon>
        <taxon>Agaricomycotina</taxon>
        <taxon>Agaricomycetes</taxon>
        <taxon>Agaricomycetidae</taxon>
        <taxon>Agaricales</taxon>
        <taxon>Marasmiineae</taxon>
        <taxon>Physalacriaceae</taxon>
        <taxon>Cylindrobasidium</taxon>
    </lineage>
</organism>
<evidence type="ECO:0000256" key="1">
    <source>
        <dbReference type="ARBA" id="ARBA00004127"/>
    </source>
</evidence>
<feature type="transmembrane region" description="Helical" evidence="6">
    <location>
        <begin position="180"/>
        <end position="198"/>
    </location>
</feature>
<comment type="subcellular location">
    <subcellularLocation>
        <location evidence="1">Endomembrane system</location>
        <topology evidence="1">Multi-pass membrane protein</topology>
    </subcellularLocation>
</comment>
<evidence type="ECO:0000256" key="3">
    <source>
        <dbReference type="ARBA" id="ARBA00022989"/>
    </source>
</evidence>
<dbReference type="OrthoDB" id="2243669at2759"/>
<evidence type="ECO:0000259" key="7">
    <source>
        <dbReference type="Pfam" id="PF02656"/>
    </source>
</evidence>
<gene>
    <name evidence="8" type="ORF">CYLTODRAFT_73246</name>
</gene>
<dbReference type="STRING" id="1314674.A0A0D7B6J5"/>
<dbReference type="GO" id="GO:0000329">
    <property type="term" value="C:fungal-type vacuole membrane"/>
    <property type="evidence" value="ECO:0007669"/>
    <property type="project" value="TreeGrafter"/>
</dbReference>
<accession>A0A0D7B6J5</accession>
<dbReference type="GO" id="GO:0033254">
    <property type="term" value="C:vacuolar transporter chaperone complex"/>
    <property type="evidence" value="ECO:0007669"/>
    <property type="project" value="TreeGrafter"/>
</dbReference>
<evidence type="ECO:0000256" key="6">
    <source>
        <dbReference type="SAM" id="Phobius"/>
    </source>
</evidence>
<dbReference type="Pfam" id="PF02656">
    <property type="entry name" value="DUF202"/>
    <property type="match status" value="1"/>
</dbReference>
<feature type="region of interest" description="Disordered" evidence="5">
    <location>
        <begin position="46"/>
        <end position="76"/>
    </location>
</feature>
<sequence length="298" mass="33800">MTSPTPRAAKDSLHSNLSRPDSLIRRSWHALTERLSPFSSTALATLPNTQRPRRYNRGDNIPEVEEDADGNMPTVRDYNSINGLPPKVRVPKKIATPIKVEGKVWFANERTWLSWLDMSIVIGTLAVALLNASSDGVARKFAYFYGGVSLAVLAYGYVLYQHRITLIRRRDPGTFDALTGPLILSALLFFGILANFVIRVRELRRTSQFLANSSSPLCWAYGHQPPPRIRRRLFSPCQRRKCIYISLYPSMILRHRIYQNNAILTTKTICCESGFPSKCPYARRPHCALFCLSIRRGC</sequence>
<keyword evidence="3 6" id="KW-1133">Transmembrane helix</keyword>
<keyword evidence="4 6" id="KW-0472">Membrane</keyword>
<evidence type="ECO:0000256" key="4">
    <source>
        <dbReference type="ARBA" id="ARBA00023136"/>
    </source>
</evidence>
<name>A0A0D7B6J5_9AGAR</name>